<dbReference type="GO" id="GO:0008713">
    <property type="term" value="F:ADP-heptose-lipopolysaccharide heptosyltransferase activity"/>
    <property type="evidence" value="ECO:0007669"/>
    <property type="project" value="TreeGrafter"/>
</dbReference>
<dbReference type="Gene3D" id="3.40.50.2000">
    <property type="entry name" value="Glycogen Phosphorylase B"/>
    <property type="match status" value="2"/>
</dbReference>
<gene>
    <name evidence="3" type="ORF">METHB2_860003</name>
</gene>
<reference evidence="3 4" key="1">
    <citation type="submission" date="2020-02" db="EMBL/GenBank/DDBJ databases">
        <authorList>
            <person name="Hogendoorn C."/>
        </authorList>
    </citation>
    <scope>NUCLEOTIDE SEQUENCE [LARGE SCALE GENOMIC DNA]</scope>
    <source>
        <strain evidence="3">METHB21</strain>
    </source>
</reference>
<dbReference type="GO" id="GO:0009244">
    <property type="term" value="P:lipopolysaccharide core region biosynthetic process"/>
    <property type="evidence" value="ECO:0007669"/>
    <property type="project" value="TreeGrafter"/>
</dbReference>
<dbReference type="PANTHER" id="PTHR30160">
    <property type="entry name" value="TETRAACYLDISACCHARIDE 4'-KINASE-RELATED"/>
    <property type="match status" value="1"/>
</dbReference>
<sequence>MRFEAWNRYRHILCIRLDNIGDVLMSQPAMRALKESLPGRKITLLTSSAGALIAPFIQEIDDVIPFDVPWVKTSEIHGEQQLLALADKLRSRRFDAAVIFTVYSQNPLPAAMLCYLAGIKTVLGYCRENPYQLINQWLPDREPLDYIVHEVERQLRLVESTGAVTSDTGLSLTVPEESRQKIAGKLAAIGIYPDKPWLALHASVSEEKRRYPANNYIQACQLLIRQGYKIVLTGSVSEQAYVEAITRQLGTAAISVAGELSVAELIALIAAAPVLISNNTGPIHIAAAVGTPVVVAYAMTNPQHTPWRVPNRVLYFEVAPALRTKNRLLQSFAGIAEPKASPQAIAAAVNELEKNQ</sequence>
<dbReference type="GO" id="GO:0005829">
    <property type="term" value="C:cytosol"/>
    <property type="evidence" value="ECO:0007669"/>
    <property type="project" value="TreeGrafter"/>
</dbReference>
<dbReference type="SUPFAM" id="SSF53756">
    <property type="entry name" value="UDP-Glycosyltransferase/glycogen phosphorylase"/>
    <property type="match status" value="1"/>
</dbReference>
<dbReference type="CDD" id="cd03789">
    <property type="entry name" value="GT9_LPS_heptosyltransferase"/>
    <property type="match status" value="1"/>
</dbReference>
<name>A0A8S0WSK7_9GAMM</name>
<dbReference type="PANTHER" id="PTHR30160:SF1">
    <property type="entry name" value="LIPOPOLYSACCHARIDE 1,2-N-ACETYLGLUCOSAMINETRANSFERASE-RELATED"/>
    <property type="match status" value="1"/>
</dbReference>
<accession>A0A8S0WSK7</accession>
<organism evidence="3 4">
    <name type="scientific">Candidatus Methylobacter favarea</name>
    <dbReference type="NCBI Taxonomy" id="2707345"/>
    <lineage>
        <taxon>Bacteria</taxon>
        <taxon>Pseudomonadati</taxon>
        <taxon>Pseudomonadota</taxon>
        <taxon>Gammaproteobacteria</taxon>
        <taxon>Methylococcales</taxon>
        <taxon>Methylococcaceae</taxon>
        <taxon>Methylobacter</taxon>
    </lineage>
</organism>
<evidence type="ECO:0000256" key="1">
    <source>
        <dbReference type="ARBA" id="ARBA00022676"/>
    </source>
</evidence>
<keyword evidence="4" id="KW-1185">Reference proteome</keyword>
<proteinExistence type="predicted"/>
<dbReference type="Pfam" id="PF01075">
    <property type="entry name" value="Glyco_transf_9"/>
    <property type="match status" value="1"/>
</dbReference>
<protein>
    <submittedName>
        <fullName evidence="3">Lipopolysaccharide heptosyltransferase II</fullName>
    </submittedName>
</protein>
<dbReference type="AlphaFoldDB" id="A0A8S0WSK7"/>
<evidence type="ECO:0000313" key="3">
    <source>
        <dbReference type="EMBL" id="CAA9892861.1"/>
    </source>
</evidence>
<keyword evidence="2" id="KW-0808">Transferase</keyword>
<dbReference type="EMBL" id="CADCXN010000120">
    <property type="protein sequence ID" value="CAA9892861.1"/>
    <property type="molecule type" value="Genomic_DNA"/>
</dbReference>
<comment type="caution">
    <text evidence="3">The sequence shown here is derived from an EMBL/GenBank/DDBJ whole genome shotgun (WGS) entry which is preliminary data.</text>
</comment>
<dbReference type="InterPro" id="IPR002201">
    <property type="entry name" value="Glyco_trans_9"/>
</dbReference>
<keyword evidence="1" id="KW-0328">Glycosyltransferase</keyword>
<dbReference type="InterPro" id="IPR051199">
    <property type="entry name" value="LPS_LOS_Heptosyltrfase"/>
</dbReference>
<evidence type="ECO:0000256" key="2">
    <source>
        <dbReference type="ARBA" id="ARBA00022679"/>
    </source>
</evidence>
<evidence type="ECO:0000313" key="4">
    <source>
        <dbReference type="Proteomes" id="UP000494216"/>
    </source>
</evidence>
<dbReference type="RefSeq" id="WP_174627576.1">
    <property type="nucleotide sequence ID" value="NZ_CADCXN010000120.1"/>
</dbReference>
<dbReference type="Proteomes" id="UP000494216">
    <property type="component" value="Unassembled WGS sequence"/>
</dbReference>